<evidence type="ECO:0000259" key="1">
    <source>
        <dbReference type="Pfam" id="PF04765"/>
    </source>
</evidence>
<accession>A0A1I6VV33</accession>
<dbReference type="RefSeq" id="WP_093917761.1">
    <property type="nucleotide sequence ID" value="NZ_FPAJ01000012.1"/>
</dbReference>
<proteinExistence type="predicted"/>
<name>A0A1I6VV33_9RHOB</name>
<gene>
    <name evidence="2" type="ORF">SAMN04488040_0068</name>
</gene>
<dbReference type="OrthoDB" id="396512at2"/>
<feature type="domain" description="TOD1/MUCI70 glycosyltransferase-like" evidence="1">
    <location>
        <begin position="76"/>
        <end position="211"/>
    </location>
</feature>
<dbReference type="STRING" id="394264.SAMN04488040_0068"/>
<protein>
    <recommendedName>
        <fullName evidence="1">TOD1/MUCI70 glycosyltransferase-like domain-containing protein</fullName>
    </recommendedName>
</protein>
<sequence length="246" mass="27954">MPANAPEIAPVEKVHGDIAVYSCYFGKYEPLNLQSMGSGQGYDRVLVTDDPSLEYPGAQVIGGSGEADAVIASRSAKLFPEPYFPNHRWVIYVDNRAALIQDPKEIVAEIEAAYVGDAPAGRYLFEHPDRECCYRELRVLTRMSKVTPEAHEQIKGTMQEAGFPAKAGLYMNTMMIQKMGDPATAKLNALWWWLFQTLCPRDQVSLPYAMWLNDYAPRVLSSMAQQYIEWPVYSFKDRRRFQRANR</sequence>
<evidence type="ECO:0000313" key="2">
    <source>
        <dbReference type="EMBL" id="SFT17568.1"/>
    </source>
</evidence>
<organism evidence="2 3">
    <name type="scientific">Sulfitobacter marinus</name>
    <dbReference type="NCBI Taxonomy" id="394264"/>
    <lineage>
        <taxon>Bacteria</taxon>
        <taxon>Pseudomonadati</taxon>
        <taxon>Pseudomonadota</taxon>
        <taxon>Alphaproteobacteria</taxon>
        <taxon>Rhodobacterales</taxon>
        <taxon>Roseobacteraceae</taxon>
        <taxon>Sulfitobacter</taxon>
    </lineage>
</organism>
<dbReference type="Pfam" id="PF04765">
    <property type="entry name" value="TOD1_MUCI70"/>
    <property type="match status" value="1"/>
</dbReference>
<keyword evidence="3" id="KW-1185">Reference proteome</keyword>
<dbReference type="Proteomes" id="UP000199239">
    <property type="component" value="Unassembled WGS sequence"/>
</dbReference>
<dbReference type="InterPro" id="IPR048354">
    <property type="entry name" value="TOD1_MUCI70_glycTrfase_dom"/>
</dbReference>
<reference evidence="3" key="1">
    <citation type="submission" date="2016-10" db="EMBL/GenBank/DDBJ databases">
        <authorList>
            <person name="Varghese N."/>
            <person name="Submissions S."/>
        </authorList>
    </citation>
    <scope>NUCLEOTIDE SEQUENCE [LARGE SCALE GENOMIC DNA]</scope>
    <source>
        <strain evidence="3">DSM 23422</strain>
    </source>
</reference>
<dbReference type="EMBL" id="FPAJ01000012">
    <property type="protein sequence ID" value="SFT17568.1"/>
    <property type="molecule type" value="Genomic_DNA"/>
</dbReference>
<dbReference type="AlphaFoldDB" id="A0A1I6VV33"/>
<evidence type="ECO:0000313" key="3">
    <source>
        <dbReference type="Proteomes" id="UP000199239"/>
    </source>
</evidence>